<dbReference type="Pfam" id="PF00072">
    <property type="entry name" value="Response_reg"/>
    <property type="match status" value="1"/>
</dbReference>
<reference evidence="6" key="2">
    <citation type="submission" date="2014-08" db="EMBL/GenBank/DDBJ databases">
        <authorList>
            <person name="Moulin L."/>
        </authorList>
    </citation>
    <scope>NUCLEOTIDE SEQUENCE [LARGE SCALE GENOMIC DNA]</scope>
</reference>
<dbReference type="NCBIfam" id="NF006623">
    <property type="entry name" value="PRK09191.1"/>
    <property type="match status" value="1"/>
</dbReference>
<dbReference type="PIRSF" id="PIRSF036400">
    <property type="entry name" value="RR_Ctr_UCP036400"/>
    <property type="match status" value="1"/>
</dbReference>
<sequence length="264" mass="28587">MSLSATIAPHLPFLRRFSRAVSGSQESGDALVAAMLEAIIADTNIFPEASSDRIALYKVFARLFTSVAIRVPQEQAQTAWEQRAAANLNALAPRPRQAFLLVAVEGFSEDEAAEILDVGEEEFSELLAQASNEISRQVATDVLIIEDEPLIAMDIEEMVESLGHRVVGTARTHAEAVALFGKTRPKMVLADIQLADGSSGIEAVNEILSSTPVPVIFITAFPERLLTGERPEPAFLVTKPFNPDMVKALISQALFFDRQAKAAA</sequence>
<dbReference type="Gene3D" id="1.20.140.160">
    <property type="match status" value="1"/>
</dbReference>
<dbReference type="InterPro" id="IPR011006">
    <property type="entry name" value="CheY-like_superfamily"/>
</dbReference>
<evidence type="ECO:0000313" key="7">
    <source>
        <dbReference type="Proteomes" id="UP000046373"/>
    </source>
</evidence>
<dbReference type="InterPro" id="IPR013324">
    <property type="entry name" value="RNA_pol_sigma_r3/r4-like"/>
</dbReference>
<dbReference type="EMBL" id="CCNB01000011">
    <property type="protein sequence ID" value="CDX34487.1"/>
    <property type="molecule type" value="Genomic_DNA"/>
</dbReference>
<evidence type="ECO:0000256" key="1">
    <source>
        <dbReference type="ARBA" id="ARBA00022553"/>
    </source>
</evidence>
<dbReference type="PANTHER" id="PTHR44591">
    <property type="entry name" value="STRESS RESPONSE REGULATOR PROTEIN 1"/>
    <property type="match status" value="1"/>
</dbReference>
<dbReference type="CDD" id="cd17540">
    <property type="entry name" value="REC_PhyR"/>
    <property type="match status" value="1"/>
</dbReference>
<dbReference type="AlphaFoldDB" id="A0A090E8U8"/>
<keyword evidence="1 2" id="KW-0597">Phosphoprotein</keyword>
<dbReference type="InterPro" id="IPR053867">
    <property type="entry name" value="PhyR_sigma4"/>
</dbReference>
<accession>A0A090E8U8</accession>
<dbReference type="GO" id="GO:0000160">
    <property type="term" value="P:phosphorelay signal transduction system"/>
    <property type="evidence" value="ECO:0007669"/>
    <property type="project" value="InterPro"/>
</dbReference>
<dbReference type="PANTHER" id="PTHR44591:SF23">
    <property type="entry name" value="CHEY SUBFAMILY"/>
    <property type="match status" value="1"/>
</dbReference>
<dbReference type="InterPro" id="IPR053866">
    <property type="entry name" value="PhyR_sigma2"/>
</dbReference>
<dbReference type="Proteomes" id="UP000046373">
    <property type="component" value="Unassembled WGS sequence"/>
</dbReference>
<dbReference type="InterPro" id="IPR050595">
    <property type="entry name" value="Bact_response_regulator"/>
</dbReference>
<evidence type="ECO:0000259" key="3">
    <source>
        <dbReference type="PROSITE" id="PS50110"/>
    </source>
</evidence>
<gene>
    <name evidence="4" type="primary">phyR</name>
    <name evidence="4" type="ORF">MPL3356_40515</name>
    <name evidence="5" type="ORF">MPLDJ20_190030</name>
</gene>
<dbReference type="Pfam" id="PF22233">
    <property type="entry name" value="PhyR_sigma-like"/>
    <property type="match status" value="1"/>
</dbReference>
<dbReference type="InterPro" id="IPR014605">
    <property type="entry name" value="Sig_resp-reg_PhyR"/>
</dbReference>
<dbReference type="SUPFAM" id="SSF52172">
    <property type="entry name" value="CheY-like"/>
    <property type="match status" value="1"/>
</dbReference>
<dbReference type="SUPFAM" id="SSF88659">
    <property type="entry name" value="Sigma3 and sigma4 domains of RNA polymerase sigma factors"/>
    <property type="match status" value="1"/>
</dbReference>
<dbReference type="Gene3D" id="3.40.50.2300">
    <property type="match status" value="1"/>
</dbReference>
<evidence type="ECO:0000313" key="6">
    <source>
        <dbReference type="Proteomes" id="UP000045285"/>
    </source>
</evidence>
<evidence type="ECO:0000256" key="2">
    <source>
        <dbReference type="PROSITE-ProRule" id="PRU00169"/>
    </source>
</evidence>
<dbReference type="InterPro" id="IPR001789">
    <property type="entry name" value="Sig_transdc_resp-reg_receiver"/>
</dbReference>
<feature type="domain" description="Response regulatory" evidence="3">
    <location>
        <begin position="141"/>
        <end position="254"/>
    </location>
</feature>
<protein>
    <submittedName>
        <fullName evidence="4">Phyllosphere-induced regulator PhyR</fullName>
    </submittedName>
</protein>
<feature type="modified residue" description="4-aspartylphosphate" evidence="2">
    <location>
        <position position="191"/>
    </location>
</feature>
<dbReference type="EMBL" id="CCMZ01000034">
    <property type="protein sequence ID" value="CDX23706.1"/>
    <property type="molecule type" value="Genomic_DNA"/>
</dbReference>
<dbReference type="PROSITE" id="PS50110">
    <property type="entry name" value="RESPONSE_REGULATORY"/>
    <property type="match status" value="1"/>
</dbReference>
<dbReference type="STRING" id="69974.MPLDJ20_190030"/>
<organism evidence="4 6">
    <name type="scientific">Mesorhizobium plurifarium</name>
    <dbReference type="NCBI Taxonomy" id="69974"/>
    <lineage>
        <taxon>Bacteria</taxon>
        <taxon>Pseudomonadati</taxon>
        <taxon>Pseudomonadota</taxon>
        <taxon>Alphaproteobacteria</taxon>
        <taxon>Hyphomicrobiales</taxon>
        <taxon>Phyllobacteriaceae</taxon>
        <taxon>Mesorhizobium</taxon>
    </lineage>
</organism>
<reference evidence="4 7" key="1">
    <citation type="submission" date="2014-08" db="EMBL/GenBank/DDBJ databases">
        <authorList>
            <person name="Moulin Lionel"/>
        </authorList>
    </citation>
    <scope>NUCLEOTIDE SEQUENCE [LARGE SCALE GENOMIC DNA]</scope>
</reference>
<evidence type="ECO:0000313" key="4">
    <source>
        <dbReference type="EMBL" id="CDX23706.1"/>
    </source>
</evidence>
<dbReference type="Pfam" id="PF22029">
    <property type="entry name" value="PhyR_sigma2"/>
    <property type="match status" value="1"/>
</dbReference>
<dbReference type="Proteomes" id="UP000045285">
    <property type="component" value="Unassembled WGS sequence"/>
</dbReference>
<keyword evidence="6" id="KW-1185">Reference proteome</keyword>
<dbReference type="SMART" id="SM00448">
    <property type="entry name" value="REC"/>
    <property type="match status" value="1"/>
</dbReference>
<proteinExistence type="predicted"/>
<name>A0A090E8U8_MESPL</name>
<evidence type="ECO:0000313" key="5">
    <source>
        <dbReference type="EMBL" id="CDX34487.1"/>
    </source>
</evidence>